<evidence type="ECO:0000313" key="2">
    <source>
        <dbReference type="Proteomes" id="UP000593561"/>
    </source>
</evidence>
<evidence type="ECO:0000313" key="1">
    <source>
        <dbReference type="EMBL" id="MBA0632134.1"/>
    </source>
</evidence>
<protein>
    <submittedName>
        <fullName evidence="1">Uncharacterized protein</fullName>
    </submittedName>
</protein>
<comment type="caution">
    <text evidence="1">The sequence shown here is derived from an EMBL/GenBank/DDBJ whole genome shotgun (WGS) entry which is preliminary data.</text>
</comment>
<dbReference type="Proteomes" id="UP000593561">
    <property type="component" value="Unassembled WGS sequence"/>
</dbReference>
<dbReference type="EMBL" id="JABFAC010000013">
    <property type="protein sequence ID" value="MBA0632134.1"/>
    <property type="molecule type" value="Genomic_DNA"/>
</dbReference>
<organism evidence="1 2">
    <name type="scientific">Gossypium davidsonii</name>
    <name type="common">Davidson's cotton</name>
    <name type="synonym">Gossypium klotzschianum subsp. davidsonii</name>
    <dbReference type="NCBI Taxonomy" id="34287"/>
    <lineage>
        <taxon>Eukaryota</taxon>
        <taxon>Viridiplantae</taxon>
        <taxon>Streptophyta</taxon>
        <taxon>Embryophyta</taxon>
        <taxon>Tracheophyta</taxon>
        <taxon>Spermatophyta</taxon>
        <taxon>Magnoliopsida</taxon>
        <taxon>eudicotyledons</taxon>
        <taxon>Gunneridae</taxon>
        <taxon>Pentapetalae</taxon>
        <taxon>rosids</taxon>
        <taxon>malvids</taxon>
        <taxon>Malvales</taxon>
        <taxon>Malvaceae</taxon>
        <taxon>Malvoideae</taxon>
        <taxon>Gossypium</taxon>
    </lineage>
</organism>
<accession>A0A7J8T1B6</accession>
<proteinExistence type="predicted"/>
<gene>
    <name evidence="1" type="ORF">Godav_000933</name>
</gene>
<reference evidence="1 2" key="1">
    <citation type="journal article" date="2019" name="Genome Biol. Evol.">
        <title>Insights into the evolution of the New World diploid cottons (Gossypium, subgenus Houzingenia) based on genome sequencing.</title>
        <authorList>
            <person name="Grover C.E."/>
            <person name="Arick M.A. 2nd"/>
            <person name="Thrash A."/>
            <person name="Conover J.L."/>
            <person name="Sanders W.S."/>
            <person name="Peterson D.G."/>
            <person name="Frelichowski J.E."/>
            <person name="Scheffler J.A."/>
            <person name="Scheffler B.E."/>
            <person name="Wendel J.F."/>
        </authorList>
    </citation>
    <scope>NUCLEOTIDE SEQUENCE [LARGE SCALE GENOMIC DNA]</scope>
    <source>
        <strain evidence="1">27</strain>
        <tissue evidence="1">Leaf</tissue>
    </source>
</reference>
<keyword evidence="2" id="KW-1185">Reference proteome</keyword>
<name>A0A7J8T1B6_GOSDV</name>
<dbReference type="AlphaFoldDB" id="A0A7J8T1B6"/>
<sequence>MKIVVSLKVEANIRVEQNNEATPIDVPINDEAAR</sequence>